<evidence type="ECO:0000259" key="3">
    <source>
        <dbReference type="PROSITE" id="PS51833"/>
    </source>
</evidence>
<dbReference type="SUPFAM" id="SSF52172">
    <property type="entry name" value="CheY-like"/>
    <property type="match status" value="1"/>
</dbReference>
<sequence length="362" mass="37601">MGVTGVRVLFADDEPNALAALRRVLRTVAPGWEPRFAHTTPDALAQFPVDVLVCDPGQPPLAGLLAAPGPHARLALSARTDRDTLLSVLADAHRFLVKPCPVEDLLAAVDQVTAARGTTSFLADARLPRPPTVYTDLVAAGPDSGAADLARIVERDVATATDVLKLVNSGLFCPPSHVESLEEAVVLLGVDTLQALALASGAYRTDTPLPAGFDLAALAARSMRVAARARRLASAERLDRSAGSAVFLAGVLADIGLLAQVSARPAGWAALRAAPGDPHARAEAELAAFGCTSAQASAYLLGLWGFPDAVLEPVVAQPAHPLASPAAQLLAYARGAPPAESEYLTPERRARWDRACADLVSG</sequence>
<comment type="caution">
    <text evidence="4">The sequence shown here is derived from an EMBL/GenBank/DDBJ whole genome shotgun (WGS) entry which is preliminary data.</text>
</comment>
<organism evidence="4 5">
    <name type="scientific">Cryptosporangium japonicum</name>
    <dbReference type="NCBI Taxonomy" id="80872"/>
    <lineage>
        <taxon>Bacteria</taxon>
        <taxon>Bacillati</taxon>
        <taxon>Actinomycetota</taxon>
        <taxon>Actinomycetes</taxon>
        <taxon>Cryptosporangiales</taxon>
        <taxon>Cryptosporangiaceae</taxon>
        <taxon>Cryptosporangium</taxon>
    </lineage>
</organism>
<feature type="modified residue" description="4-aspartylphosphate" evidence="1">
    <location>
        <position position="55"/>
    </location>
</feature>
<dbReference type="SUPFAM" id="SSF109604">
    <property type="entry name" value="HD-domain/PDEase-like"/>
    <property type="match status" value="1"/>
</dbReference>
<evidence type="ECO:0000256" key="1">
    <source>
        <dbReference type="PROSITE-ProRule" id="PRU00169"/>
    </source>
</evidence>
<dbReference type="Proteomes" id="UP001500967">
    <property type="component" value="Unassembled WGS sequence"/>
</dbReference>
<feature type="domain" description="HDOD" evidence="3">
    <location>
        <begin position="127"/>
        <end position="320"/>
    </location>
</feature>
<dbReference type="PANTHER" id="PTHR33525">
    <property type="match status" value="1"/>
</dbReference>
<dbReference type="RefSeq" id="WP_344653752.1">
    <property type="nucleotide sequence ID" value="NZ_BAAAGX010000035.1"/>
</dbReference>
<evidence type="ECO:0000259" key="2">
    <source>
        <dbReference type="PROSITE" id="PS50110"/>
    </source>
</evidence>
<name>A0ABP3EST7_9ACTN</name>
<accession>A0ABP3EST7</accession>
<keyword evidence="1" id="KW-0597">Phosphoprotein</keyword>
<proteinExistence type="predicted"/>
<dbReference type="SMART" id="SM00448">
    <property type="entry name" value="REC"/>
    <property type="match status" value="1"/>
</dbReference>
<dbReference type="InterPro" id="IPR013976">
    <property type="entry name" value="HDOD"/>
</dbReference>
<dbReference type="Pfam" id="PF08668">
    <property type="entry name" value="HDOD"/>
    <property type="match status" value="1"/>
</dbReference>
<dbReference type="InterPro" id="IPR001789">
    <property type="entry name" value="Sig_transdc_resp-reg_receiver"/>
</dbReference>
<gene>
    <name evidence="4" type="ORF">GCM10009539_75520</name>
</gene>
<reference evidence="5" key="1">
    <citation type="journal article" date="2019" name="Int. J. Syst. Evol. Microbiol.">
        <title>The Global Catalogue of Microorganisms (GCM) 10K type strain sequencing project: providing services to taxonomists for standard genome sequencing and annotation.</title>
        <authorList>
            <consortium name="The Broad Institute Genomics Platform"/>
            <consortium name="The Broad Institute Genome Sequencing Center for Infectious Disease"/>
            <person name="Wu L."/>
            <person name="Ma J."/>
        </authorList>
    </citation>
    <scope>NUCLEOTIDE SEQUENCE [LARGE SCALE GENOMIC DNA]</scope>
    <source>
        <strain evidence="5">JCM 10425</strain>
    </source>
</reference>
<dbReference type="PROSITE" id="PS50110">
    <property type="entry name" value="RESPONSE_REGULATORY"/>
    <property type="match status" value="1"/>
</dbReference>
<dbReference type="EMBL" id="BAAAGX010000035">
    <property type="protein sequence ID" value="GAA0276634.1"/>
    <property type="molecule type" value="Genomic_DNA"/>
</dbReference>
<keyword evidence="5" id="KW-1185">Reference proteome</keyword>
<dbReference type="Gene3D" id="3.40.50.2300">
    <property type="match status" value="1"/>
</dbReference>
<dbReference type="PROSITE" id="PS51833">
    <property type="entry name" value="HDOD"/>
    <property type="match status" value="1"/>
</dbReference>
<dbReference type="InterPro" id="IPR011006">
    <property type="entry name" value="CheY-like_superfamily"/>
</dbReference>
<feature type="domain" description="Response regulatory" evidence="2">
    <location>
        <begin position="7"/>
        <end position="113"/>
    </location>
</feature>
<dbReference type="PANTHER" id="PTHR33525:SF6">
    <property type="entry name" value="HDOD DOMAIN-CONTAINING PROTEIN"/>
    <property type="match status" value="1"/>
</dbReference>
<evidence type="ECO:0000313" key="4">
    <source>
        <dbReference type="EMBL" id="GAA0276634.1"/>
    </source>
</evidence>
<evidence type="ECO:0000313" key="5">
    <source>
        <dbReference type="Proteomes" id="UP001500967"/>
    </source>
</evidence>
<protein>
    <submittedName>
        <fullName evidence="4">Response regulator</fullName>
    </submittedName>
</protein>
<dbReference type="InterPro" id="IPR052340">
    <property type="entry name" value="RNase_Y/CdgJ"/>
</dbReference>
<dbReference type="Gene3D" id="1.10.3210.10">
    <property type="entry name" value="Hypothetical protein af1432"/>
    <property type="match status" value="1"/>
</dbReference>